<name>A0A0C3QHJ4_9AGAM</name>
<evidence type="ECO:0000313" key="2">
    <source>
        <dbReference type="Proteomes" id="UP000054248"/>
    </source>
</evidence>
<dbReference type="EMBL" id="KN823046">
    <property type="protein sequence ID" value="KIO25239.1"/>
    <property type="molecule type" value="Genomic_DNA"/>
</dbReference>
<dbReference type="HOGENOM" id="CLU_2943516_0_0_1"/>
<dbReference type="Proteomes" id="UP000054248">
    <property type="component" value="Unassembled WGS sequence"/>
</dbReference>
<keyword evidence="2" id="KW-1185">Reference proteome</keyword>
<proteinExistence type="predicted"/>
<sequence>MSQTRWKESREDAYWRQSVSSYLSRAEGWKQAKCNVSAYNRPVTGVGSQFLGESPVIFEA</sequence>
<reference evidence="2" key="2">
    <citation type="submission" date="2015-01" db="EMBL/GenBank/DDBJ databases">
        <title>Evolutionary Origins and Diversification of the Mycorrhizal Mutualists.</title>
        <authorList>
            <consortium name="DOE Joint Genome Institute"/>
            <consortium name="Mycorrhizal Genomics Consortium"/>
            <person name="Kohler A."/>
            <person name="Kuo A."/>
            <person name="Nagy L.G."/>
            <person name="Floudas D."/>
            <person name="Copeland A."/>
            <person name="Barry K.W."/>
            <person name="Cichocki N."/>
            <person name="Veneault-Fourrey C."/>
            <person name="LaButti K."/>
            <person name="Lindquist E.A."/>
            <person name="Lipzen A."/>
            <person name="Lundell T."/>
            <person name="Morin E."/>
            <person name="Murat C."/>
            <person name="Riley R."/>
            <person name="Ohm R."/>
            <person name="Sun H."/>
            <person name="Tunlid A."/>
            <person name="Henrissat B."/>
            <person name="Grigoriev I.V."/>
            <person name="Hibbett D.S."/>
            <person name="Martin F."/>
        </authorList>
    </citation>
    <scope>NUCLEOTIDE SEQUENCE [LARGE SCALE GENOMIC DNA]</scope>
    <source>
        <strain evidence="2">MUT 4182</strain>
    </source>
</reference>
<dbReference type="AlphaFoldDB" id="A0A0C3QHJ4"/>
<accession>A0A0C3QHJ4</accession>
<reference evidence="1 2" key="1">
    <citation type="submission" date="2014-04" db="EMBL/GenBank/DDBJ databases">
        <authorList>
            <consortium name="DOE Joint Genome Institute"/>
            <person name="Kuo A."/>
            <person name="Girlanda M."/>
            <person name="Perotto S."/>
            <person name="Kohler A."/>
            <person name="Nagy L.G."/>
            <person name="Floudas D."/>
            <person name="Copeland A."/>
            <person name="Barry K.W."/>
            <person name="Cichocki N."/>
            <person name="Veneault-Fourrey C."/>
            <person name="LaButti K."/>
            <person name="Lindquist E.A."/>
            <person name="Lipzen A."/>
            <person name="Lundell T."/>
            <person name="Morin E."/>
            <person name="Murat C."/>
            <person name="Sun H."/>
            <person name="Tunlid A."/>
            <person name="Henrissat B."/>
            <person name="Grigoriev I.V."/>
            <person name="Hibbett D.S."/>
            <person name="Martin F."/>
            <person name="Nordberg H.P."/>
            <person name="Cantor M.N."/>
            <person name="Hua S.X."/>
        </authorList>
    </citation>
    <scope>NUCLEOTIDE SEQUENCE [LARGE SCALE GENOMIC DNA]</scope>
    <source>
        <strain evidence="1 2">MUT 4182</strain>
    </source>
</reference>
<evidence type="ECO:0000313" key="1">
    <source>
        <dbReference type="EMBL" id="KIO25239.1"/>
    </source>
</evidence>
<gene>
    <name evidence="1" type="ORF">M407DRAFT_25459</name>
</gene>
<protein>
    <submittedName>
        <fullName evidence="1">Uncharacterized protein</fullName>
    </submittedName>
</protein>
<organism evidence="1 2">
    <name type="scientific">Tulasnella calospora MUT 4182</name>
    <dbReference type="NCBI Taxonomy" id="1051891"/>
    <lineage>
        <taxon>Eukaryota</taxon>
        <taxon>Fungi</taxon>
        <taxon>Dikarya</taxon>
        <taxon>Basidiomycota</taxon>
        <taxon>Agaricomycotina</taxon>
        <taxon>Agaricomycetes</taxon>
        <taxon>Cantharellales</taxon>
        <taxon>Tulasnellaceae</taxon>
        <taxon>Tulasnella</taxon>
    </lineage>
</organism>